<keyword evidence="2" id="KW-1185">Reference proteome</keyword>
<sequence>MDTPIAAVLWPDHARRDMAALMRLMAHLERCCLEMGAEDAAGHLAEAAACLAQDGAQRRLAA</sequence>
<gene>
    <name evidence="1" type="ORF">SAMN02745194_01523</name>
</gene>
<evidence type="ECO:0000313" key="1">
    <source>
        <dbReference type="EMBL" id="SHI99597.1"/>
    </source>
</evidence>
<dbReference type="AlphaFoldDB" id="A0A1M6FPI2"/>
<reference evidence="1 2" key="1">
    <citation type="submission" date="2016-11" db="EMBL/GenBank/DDBJ databases">
        <authorList>
            <person name="Jaros S."/>
            <person name="Januszkiewicz K."/>
            <person name="Wedrychowicz H."/>
        </authorList>
    </citation>
    <scope>NUCLEOTIDE SEQUENCE [LARGE SCALE GENOMIC DNA]</scope>
    <source>
        <strain evidence="1 2">DSM 14916</strain>
    </source>
</reference>
<proteinExistence type="predicted"/>
<accession>A0A1M6FPI2</accession>
<dbReference type="RefSeq" id="WP_073133223.1">
    <property type="nucleotide sequence ID" value="NZ_FQZF01000007.1"/>
</dbReference>
<dbReference type="Proteomes" id="UP000184387">
    <property type="component" value="Unassembled WGS sequence"/>
</dbReference>
<dbReference type="OrthoDB" id="7282547at2"/>
<protein>
    <submittedName>
        <fullName evidence="1">Uncharacterized protein</fullName>
    </submittedName>
</protein>
<dbReference type="STRING" id="198092.SAMN02745194_01523"/>
<organism evidence="1 2">
    <name type="scientific">Muricoccus roseus</name>
    <dbReference type="NCBI Taxonomy" id="198092"/>
    <lineage>
        <taxon>Bacteria</taxon>
        <taxon>Pseudomonadati</taxon>
        <taxon>Pseudomonadota</taxon>
        <taxon>Alphaproteobacteria</taxon>
        <taxon>Acetobacterales</taxon>
        <taxon>Roseomonadaceae</taxon>
        <taxon>Muricoccus</taxon>
    </lineage>
</organism>
<dbReference type="EMBL" id="FQZF01000007">
    <property type="protein sequence ID" value="SHI99597.1"/>
    <property type="molecule type" value="Genomic_DNA"/>
</dbReference>
<name>A0A1M6FPI2_9PROT</name>
<evidence type="ECO:0000313" key="2">
    <source>
        <dbReference type="Proteomes" id="UP000184387"/>
    </source>
</evidence>